<accession>A0ABS7FU04</accession>
<dbReference type="Proteomes" id="UP000774570">
    <property type="component" value="Unassembled WGS sequence"/>
</dbReference>
<name>A0ABS7FU04_9ACTN</name>
<keyword evidence="2" id="KW-1185">Reference proteome</keyword>
<dbReference type="EMBL" id="JAIBOA010000009">
    <property type="protein sequence ID" value="MBW8483890.1"/>
    <property type="molecule type" value="Genomic_DNA"/>
</dbReference>
<protein>
    <submittedName>
        <fullName evidence="1">Uncharacterized protein</fullName>
    </submittedName>
</protein>
<evidence type="ECO:0000313" key="2">
    <source>
        <dbReference type="Proteomes" id="UP000774570"/>
    </source>
</evidence>
<reference evidence="1 2" key="1">
    <citation type="submission" date="2021-07" db="EMBL/GenBank/DDBJ databases">
        <title>Actinomadura sp. PM05-2 isolated from lichen.</title>
        <authorList>
            <person name="Somphong A."/>
            <person name="Phongsopitanun W."/>
            <person name="Tanasupawat S."/>
            <person name="Peongsungnone V."/>
        </authorList>
    </citation>
    <scope>NUCLEOTIDE SEQUENCE [LARGE SCALE GENOMIC DNA]</scope>
    <source>
        <strain evidence="1 2">PM05-2</strain>
    </source>
</reference>
<sequence length="651" mass="70935">MKVYPGQDGRVHSARTCPGLHEDDAPPALVPLDAALIGAMCENCAKWHHWARPDSALGIFLCALTGMGLLYELGAHLPGPSDAGPEAEIADCETADAAALLAEGDRPAEDDEKRWQSFSDARRLRDAAFRDWLQAATSLHRALGTVAAYPWLEPWARERLTLKAGHVEALRTRAGRLVRPGALLEAAAAGLLDGDGSPLWDRWQDAAAASWSGLERHAGLGLEAGGALFPDAGVTAEWTERVRARVAALRTRPERLVLAALPAGDGRRSDLRRTLTEAELGVLAAYTVEADWGRRVMLLRVPYLVAEHLLGQRSHLACTPYAGDDAGFAPALPPPGERDAPLPGVFDDSPVAARRPVTSAHLRALREGAGHDQRRADQPQADQLYVVFSAEHGVEVLPTAAIEARCTTGWQGVLVAGAADLPASLIAPWAEQPPQQDLGPGWQLGAAAGEQELFDERSLRALALARGARDLRALDDGRDGAARAVPPQVWRALLARDRMDLRPFGGGIPLGLLADVQLYTSNADPQVPGKGHSPYCGHQHDLRLTRDDHLLTVAELLRRTDLEWCRKCGGYAVRRLAAPQLAYYRAAHRLYTIAEELRRDPGRRPAVLAADLASLASWEPHAPHRWEDRDRRQWLEIIRALEARLAQPRRR</sequence>
<dbReference type="RefSeq" id="WP_220167120.1">
    <property type="nucleotide sequence ID" value="NZ_JAIBOA010000009.1"/>
</dbReference>
<proteinExistence type="predicted"/>
<gene>
    <name evidence="1" type="ORF">K1Y72_15995</name>
</gene>
<evidence type="ECO:0000313" key="1">
    <source>
        <dbReference type="EMBL" id="MBW8483890.1"/>
    </source>
</evidence>
<comment type="caution">
    <text evidence="1">The sequence shown here is derived from an EMBL/GenBank/DDBJ whole genome shotgun (WGS) entry which is preliminary data.</text>
</comment>
<organism evidence="1 2">
    <name type="scientific">Actinomadura parmotrematis</name>
    <dbReference type="NCBI Taxonomy" id="2864039"/>
    <lineage>
        <taxon>Bacteria</taxon>
        <taxon>Bacillati</taxon>
        <taxon>Actinomycetota</taxon>
        <taxon>Actinomycetes</taxon>
        <taxon>Streptosporangiales</taxon>
        <taxon>Thermomonosporaceae</taxon>
        <taxon>Actinomadura</taxon>
    </lineage>
</organism>